<feature type="region of interest" description="Disordered" evidence="2">
    <location>
        <begin position="103"/>
        <end position="232"/>
    </location>
</feature>
<dbReference type="InterPro" id="IPR002048">
    <property type="entry name" value="EF_hand_dom"/>
</dbReference>
<dbReference type="Proteomes" id="UP000023152">
    <property type="component" value="Unassembled WGS sequence"/>
</dbReference>
<feature type="compositionally biased region" description="Basic and acidic residues" evidence="2">
    <location>
        <begin position="192"/>
        <end position="204"/>
    </location>
</feature>
<evidence type="ECO:0000313" key="5">
    <source>
        <dbReference type="EMBL" id="ETO17558.1"/>
    </source>
</evidence>
<feature type="compositionally biased region" description="Acidic residues" evidence="2">
    <location>
        <begin position="125"/>
        <end position="145"/>
    </location>
</feature>
<feature type="domain" description="EF-hand" evidence="4">
    <location>
        <begin position="1"/>
        <end position="35"/>
    </location>
</feature>
<keyword evidence="3" id="KW-0472">Membrane</keyword>
<feature type="domain" description="EF-hand" evidence="4">
    <location>
        <begin position="242"/>
        <end position="277"/>
    </location>
</feature>
<dbReference type="GO" id="GO:0005509">
    <property type="term" value="F:calcium ion binding"/>
    <property type="evidence" value="ECO:0007669"/>
    <property type="project" value="InterPro"/>
</dbReference>
<proteinExistence type="predicted"/>
<evidence type="ECO:0000256" key="2">
    <source>
        <dbReference type="SAM" id="MobiDB-lite"/>
    </source>
</evidence>
<feature type="transmembrane region" description="Helical" evidence="3">
    <location>
        <begin position="335"/>
        <end position="358"/>
    </location>
</feature>
<feature type="compositionally biased region" description="Basic and acidic residues" evidence="2">
    <location>
        <begin position="213"/>
        <end position="224"/>
    </location>
</feature>
<protein>
    <recommendedName>
        <fullName evidence="4">EF-hand domain-containing protein</fullName>
    </recommendedName>
</protein>
<accession>X6MU93</accession>
<keyword evidence="6" id="KW-1185">Reference proteome</keyword>
<comment type="caution">
    <text evidence="5">The sequence shown here is derived from an EMBL/GenBank/DDBJ whole genome shotgun (WGS) entry which is preliminary data.</text>
</comment>
<dbReference type="SMART" id="SM00054">
    <property type="entry name" value="EFh"/>
    <property type="match status" value="2"/>
</dbReference>
<sequence>MSSRIRSYLEFNDSDDDGFVTLEQFSKGLSGLCDLTKKQVQHIFHLNTSNGTSIRIDMFMQRLNSMPIYVHEQSVSDPKVASRAYTIDAWIKDVFALHASVNDGNESPSASASASARGSGCESASENEDENEDEDEDKDKDESEEDKSNNPSEDEEDSSNDDNESESDSESNSSDSDDDDNSDKEKEEEEDEHKRTEDEEEKKTKEKKKTTHLQKEEEKKNNSEKKKKKNWKEKLKVKKRKNSFERLKEEFEKADGNNDGKITFEEFYKVCEYYDLDINKTEARQIYQHSQQLTTNFELPLCDFLDHVRDEYMSFPEILPSELLKRLFTKNYTSLFFFFFLLTLSQHTYIHICIYTFIHIHTYEYVYITQKESSAIDRFNQILLDNALPRSEFELRTTLEYDGMLSEHYRSVSMSQIVFNEMATDALKRKSSSSQTSLLSYRLKPLPSFAFAIPQRLELTSPMADLHEFIIATSQGPHYFAYISFFFFFLNY</sequence>
<organism evidence="5 6">
    <name type="scientific">Reticulomyxa filosa</name>
    <dbReference type="NCBI Taxonomy" id="46433"/>
    <lineage>
        <taxon>Eukaryota</taxon>
        <taxon>Sar</taxon>
        <taxon>Rhizaria</taxon>
        <taxon>Retaria</taxon>
        <taxon>Foraminifera</taxon>
        <taxon>Monothalamids</taxon>
        <taxon>Reticulomyxidae</taxon>
        <taxon>Reticulomyxa</taxon>
    </lineage>
</organism>
<dbReference type="PROSITE" id="PS50222">
    <property type="entry name" value="EF_HAND_2"/>
    <property type="match status" value="2"/>
</dbReference>
<dbReference type="InterPro" id="IPR018247">
    <property type="entry name" value="EF_Hand_1_Ca_BS"/>
</dbReference>
<dbReference type="PROSITE" id="PS00018">
    <property type="entry name" value="EF_HAND_1"/>
    <property type="match status" value="1"/>
</dbReference>
<dbReference type="AlphaFoldDB" id="X6MU93"/>
<gene>
    <name evidence="5" type="ORF">RFI_19765</name>
</gene>
<dbReference type="EMBL" id="ASPP01016394">
    <property type="protein sequence ID" value="ETO17558.1"/>
    <property type="molecule type" value="Genomic_DNA"/>
</dbReference>
<dbReference type="Pfam" id="PF13202">
    <property type="entry name" value="EF-hand_5"/>
    <property type="match status" value="1"/>
</dbReference>
<evidence type="ECO:0000259" key="4">
    <source>
        <dbReference type="PROSITE" id="PS50222"/>
    </source>
</evidence>
<evidence type="ECO:0000256" key="3">
    <source>
        <dbReference type="SAM" id="Phobius"/>
    </source>
</evidence>
<evidence type="ECO:0000313" key="6">
    <source>
        <dbReference type="Proteomes" id="UP000023152"/>
    </source>
</evidence>
<dbReference type="Gene3D" id="1.10.238.10">
    <property type="entry name" value="EF-hand"/>
    <property type="match status" value="1"/>
</dbReference>
<keyword evidence="1" id="KW-0106">Calcium</keyword>
<keyword evidence="3" id="KW-0812">Transmembrane</keyword>
<keyword evidence="3" id="KW-1133">Transmembrane helix</keyword>
<feature type="compositionally biased region" description="Low complexity" evidence="2">
    <location>
        <begin position="104"/>
        <end position="124"/>
    </location>
</feature>
<feature type="compositionally biased region" description="Acidic residues" evidence="2">
    <location>
        <begin position="152"/>
        <end position="191"/>
    </location>
</feature>
<reference evidence="5 6" key="1">
    <citation type="journal article" date="2013" name="Curr. Biol.">
        <title>The Genome of the Foraminiferan Reticulomyxa filosa.</title>
        <authorList>
            <person name="Glockner G."/>
            <person name="Hulsmann N."/>
            <person name="Schleicher M."/>
            <person name="Noegel A.A."/>
            <person name="Eichinger L."/>
            <person name="Gallinger C."/>
            <person name="Pawlowski J."/>
            <person name="Sierra R."/>
            <person name="Euteneuer U."/>
            <person name="Pillet L."/>
            <person name="Moustafa A."/>
            <person name="Platzer M."/>
            <person name="Groth M."/>
            <person name="Szafranski K."/>
            <person name="Schliwa M."/>
        </authorList>
    </citation>
    <scope>NUCLEOTIDE SEQUENCE [LARGE SCALE GENOMIC DNA]</scope>
</reference>
<dbReference type="InterPro" id="IPR011992">
    <property type="entry name" value="EF-hand-dom_pair"/>
</dbReference>
<dbReference type="SUPFAM" id="SSF47473">
    <property type="entry name" value="EF-hand"/>
    <property type="match status" value="1"/>
</dbReference>
<evidence type="ECO:0000256" key="1">
    <source>
        <dbReference type="ARBA" id="ARBA00022837"/>
    </source>
</evidence>
<name>X6MU93_RETFI</name>